<protein>
    <recommendedName>
        <fullName evidence="3">MarR family transcriptional regulator</fullName>
    </recommendedName>
</protein>
<accession>A0ABT6VVP9</accession>
<reference evidence="1 2" key="1">
    <citation type="submission" date="2023-05" db="EMBL/GenBank/DDBJ databases">
        <title>Streptantibioticus silvisoli sp. nov., acidotolerant actinomycetes 1 from pine litter.</title>
        <authorList>
            <person name="Swiecimska M."/>
            <person name="Golinska P."/>
            <person name="Sangal V."/>
            <person name="Wachnowicz B."/>
            <person name="Goodfellow M."/>
        </authorList>
    </citation>
    <scope>NUCLEOTIDE SEQUENCE [LARGE SCALE GENOMIC DNA]</scope>
    <source>
        <strain evidence="1 2">SL54</strain>
    </source>
</reference>
<dbReference type="EMBL" id="JAAGKO020000004">
    <property type="protein sequence ID" value="MDI5962104.1"/>
    <property type="molecule type" value="Genomic_DNA"/>
</dbReference>
<dbReference type="RefSeq" id="WP_271324218.1">
    <property type="nucleotide sequence ID" value="NZ_JAAGKO020000004.1"/>
</dbReference>
<keyword evidence="2" id="KW-1185">Reference proteome</keyword>
<comment type="caution">
    <text evidence="1">The sequence shown here is derived from an EMBL/GenBank/DDBJ whole genome shotgun (WGS) entry which is preliminary data.</text>
</comment>
<dbReference type="Proteomes" id="UP001156398">
    <property type="component" value="Unassembled WGS sequence"/>
</dbReference>
<evidence type="ECO:0000313" key="1">
    <source>
        <dbReference type="EMBL" id="MDI5962104.1"/>
    </source>
</evidence>
<organism evidence="1 2">
    <name type="scientific">Streptantibioticus silvisoli</name>
    <dbReference type="NCBI Taxonomy" id="2705255"/>
    <lineage>
        <taxon>Bacteria</taxon>
        <taxon>Bacillati</taxon>
        <taxon>Actinomycetota</taxon>
        <taxon>Actinomycetes</taxon>
        <taxon>Kitasatosporales</taxon>
        <taxon>Streptomycetaceae</taxon>
        <taxon>Streptantibioticus</taxon>
    </lineage>
</organism>
<proteinExistence type="predicted"/>
<name>A0ABT6VVP9_9ACTN</name>
<gene>
    <name evidence="1" type="ORF">POF43_005110</name>
</gene>
<sequence>MPELVELRDLWKQATLRRRTNRSQKRTSRRDLSAATVVAQLPQQLEVTPSGEYAVRPVLDRQKNVVPVEDRPQNGSKGTVPARPQWTASAAVQSMVTAIAAHRAAGRRQDVLGLIWAAGSSLTARQIAESTDVFRELGDAEVEAGLVRSASRRPAADVMRIAAELITLGRPETASAILAAAIPK</sequence>
<evidence type="ECO:0000313" key="2">
    <source>
        <dbReference type="Proteomes" id="UP001156398"/>
    </source>
</evidence>
<evidence type="ECO:0008006" key="3">
    <source>
        <dbReference type="Google" id="ProtNLM"/>
    </source>
</evidence>